<reference evidence="1" key="2">
    <citation type="submission" date="2021-03" db="UniProtKB">
        <authorList>
            <consortium name="EnsemblPlants"/>
        </authorList>
    </citation>
    <scope>IDENTIFICATION</scope>
</reference>
<protein>
    <submittedName>
        <fullName evidence="1">Uncharacterized protein</fullName>
    </submittedName>
</protein>
<organism evidence="1 2">
    <name type="scientific">Chenopodium quinoa</name>
    <name type="common">Quinoa</name>
    <dbReference type="NCBI Taxonomy" id="63459"/>
    <lineage>
        <taxon>Eukaryota</taxon>
        <taxon>Viridiplantae</taxon>
        <taxon>Streptophyta</taxon>
        <taxon>Embryophyta</taxon>
        <taxon>Tracheophyta</taxon>
        <taxon>Spermatophyta</taxon>
        <taxon>Magnoliopsida</taxon>
        <taxon>eudicotyledons</taxon>
        <taxon>Gunneridae</taxon>
        <taxon>Pentapetalae</taxon>
        <taxon>Caryophyllales</taxon>
        <taxon>Chenopodiaceae</taxon>
        <taxon>Chenopodioideae</taxon>
        <taxon>Atripliceae</taxon>
        <taxon>Chenopodium</taxon>
    </lineage>
</organism>
<dbReference type="EnsemblPlants" id="AUR62033050-RA">
    <property type="protein sequence ID" value="AUR62033050-RA:cds"/>
    <property type="gene ID" value="AUR62033050"/>
</dbReference>
<dbReference type="Gramene" id="AUR62033050-RA">
    <property type="protein sequence ID" value="AUR62033050-RA:cds"/>
    <property type="gene ID" value="AUR62033050"/>
</dbReference>
<evidence type="ECO:0000313" key="1">
    <source>
        <dbReference type="EnsemblPlants" id="AUR62033050-RA:cds"/>
    </source>
</evidence>
<reference evidence="1" key="1">
    <citation type="journal article" date="2017" name="Nature">
        <title>The genome of Chenopodium quinoa.</title>
        <authorList>
            <person name="Jarvis D.E."/>
            <person name="Ho Y.S."/>
            <person name="Lightfoot D.J."/>
            <person name="Schmoeckel S.M."/>
            <person name="Li B."/>
            <person name="Borm T.J.A."/>
            <person name="Ohyanagi H."/>
            <person name="Mineta K."/>
            <person name="Michell C.T."/>
            <person name="Saber N."/>
            <person name="Kharbatia N.M."/>
            <person name="Rupper R.R."/>
            <person name="Sharp A.R."/>
            <person name="Dally N."/>
            <person name="Boughton B.A."/>
            <person name="Woo Y.H."/>
            <person name="Gao G."/>
            <person name="Schijlen E.G.W.M."/>
            <person name="Guo X."/>
            <person name="Momin A.A."/>
            <person name="Negrao S."/>
            <person name="Al-Babili S."/>
            <person name="Gehring C."/>
            <person name="Roessner U."/>
            <person name="Jung C."/>
            <person name="Murphy K."/>
            <person name="Arold S.T."/>
            <person name="Gojobori T."/>
            <person name="van der Linden C.G."/>
            <person name="van Loo E.N."/>
            <person name="Jellen E.N."/>
            <person name="Maughan P.J."/>
            <person name="Tester M."/>
        </authorList>
    </citation>
    <scope>NUCLEOTIDE SEQUENCE [LARGE SCALE GENOMIC DNA]</scope>
    <source>
        <strain evidence="1">cv. PI 614886</strain>
    </source>
</reference>
<keyword evidence="2" id="KW-1185">Reference proteome</keyword>
<sequence length="187" mass="20368">MGFGALFNVVGSNKSQQAEGIHEVMVDDLDEQVTQPEEPKEEVYSNYCANLDHVVRNVNGFICNGPHVVLDTLLNVNVNGSNYRWSNFANANGGDFAYVNESAIASSGQINNTMDNFGQPNDGLPNVGFENDDAPEPIRPIDVANPTTPFQENPVGIEHTHFRYGGYYEKLSVCGLIVSAKGNVSDQ</sequence>
<dbReference type="AlphaFoldDB" id="A0A803MP49"/>
<proteinExistence type="predicted"/>
<evidence type="ECO:0000313" key="2">
    <source>
        <dbReference type="Proteomes" id="UP000596660"/>
    </source>
</evidence>
<name>A0A803MP49_CHEQI</name>
<dbReference type="Proteomes" id="UP000596660">
    <property type="component" value="Unplaced"/>
</dbReference>
<accession>A0A803MP49</accession>